<sequence length="241" mass="27128">MTTPQGQFATLVVEGRAFFIGDLHGERRQLSQLLNQVNFAPEMGDRVICVGDLIDRGQDSLACLDLLEMPWFYCVLGNHEAMLMDALSGDQENLNSWLRCGGKWYLDLDEPTQRAMMVKAERLLPALPFGLEVQIPALDARIGVVHADCPGDSWDAFREACQYPLNRFQQFDCLWSRDVLREMGKGEYPEPLPGIDALVMGHTPLQNLRSHGNRVWLDTGAGYPQGRLSLLNAEQILELVR</sequence>
<dbReference type="OrthoDB" id="5296354at2"/>
<reference evidence="2 3" key="1">
    <citation type="journal article" date="2010" name="Stand. Genomic Sci.">
        <title>Complete genome sequence of Ferrimonas balearica type strain (PAT).</title>
        <authorList>
            <person name="Nolan M."/>
            <person name="Sikorski J."/>
            <person name="Davenport K."/>
            <person name="Lucas S."/>
            <person name="Glavina Del Rio T."/>
            <person name="Tice H."/>
            <person name="Cheng J."/>
            <person name="Goodwin L."/>
            <person name="Pitluck S."/>
            <person name="Liolios K."/>
            <person name="Ivanova N."/>
            <person name="Mavromatis K."/>
            <person name="Ovchinnikova G."/>
            <person name="Pati A."/>
            <person name="Chen A."/>
            <person name="Palaniappan K."/>
            <person name="Land M."/>
            <person name="Hauser L."/>
            <person name="Chang Y."/>
            <person name="Jeffries C."/>
            <person name="Tapia R."/>
            <person name="Brettin T."/>
            <person name="Detter J."/>
            <person name="Han C."/>
            <person name="Yasawong M."/>
            <person name="Rohde M."/>
            <person name="Tindall B."/>
            <person name="Goker M."/>
            <person name="Woyke T."/>
            <person name="Bristow J."/>
            <person name="Eisen J."/>
            <person name="Markowitz V."/>
            <person name="Hugenholtz P."/>
            <person name="Kyrpides N."/>
            <person name="Klenk H."/>
            <person name="Lapidus A."/>
        </authorList>
    </citation>
    <scope>NUCLEOTIDE SEQUENCE [LARGE SCALE GENOMIC DNA]</scope>
    <source>
        <strain evidence="3">DSM 9799 / CCM 4581 / KCTC 23876 / PAT</strain>
    </source>
</reference>
<dbReference type="PANTHER" id="PTHR42850">
    <property type="entry name" value="METALLOPHOSPHOESTERASE"/>
    <property type="match status" value="1"/>
</dbReference>
<dbReference type="STRING" id="550540.Fbal_1815"/>
<dbReference type="InterPro" id="IPR050126">
    <property type="entry name" value="Ap4A_hydrolase"/>
</dbReference>
<dbReference type="GeneID" id="67182017"/>
<dbReference type="eggNOG" id="COG0639">
    <property type="taxonomic scope" value="Bacteria"/>
</dbReference>
<dbReference type="GO" id="GO:0016791">
    <property type="term" value="F:phosphatase activity"/>
    <property type="evidence" value="ECO:0007669"/>
    <property type="project" value="TreeGrafter"/>
</dbReference>
<dbReference type="KEGG" id="fbl:Fbal_1815"/>
<proteinExistence type="predicted"/>
<dbReference type="RefSeq" id="WP_013345324.1">
    <property type="nucleotide sequence ID" value="NC_014541.1"/>
</dbReference>
<protein>
    <submittedName>
        <fullName evidence="2">Metallophosphoesterase</fullName>
    </submittedName>
</protein>
<dbReference type="Pfam" id="PF00149">
    <property type="entry name" value="Metallophos"/>
    <property type="match status" value="1"/>
</dbReference>
<accession>E1SSI9</accession>
<dbReference type="Proteomes" id="UP000006683">
    <property type="component" value="Chromosome"/>
</dbReference>
<dbReference type="GO" id="GO:0005737">
    <property type="term" value="C:cytoplasm"/>
    <property type="evidence" value="ECO:0007669"/>
    <property type="project" value="TreeGrafter"/>
</dbReference>
<dbReference type="HOGENOM" id="CLU_023125_1_0_6"/>
<organism evidence="2 3">
    <name type="scientific">Ferrimonas balearica (strain DSM 9799 / CCM 4581 / KCTC 23876 / PAT)</name>
    <dbReference type="NCBI Taxonomy" id="550540"/>
    <lineage>
        <taxon>Bacteria</taxon>
        <taxon>Pseudomonadati</taxon>
        <taxon>Pseudomonadota</taxon>
        <taxon>Gammaproteobacteria</taxon>
        <taxon>Alteromonadales</taxon>
        <taxon>Ferrimonadaceae</taxon>
        <taxon>Ferrimonas</taxon>
    </lineage>
</organism>
<name>E1SSI9_FERBD</name>
<keyword evidence="3" id="KW-1185">Reference proteome</keyword>
<evidence type="ECO:0000313" key="2">
    <source>
        <dbReference type="EMBL" id="ADN76018.1"/>
    </source>
</evidence>
<dbReference type="InterPro" id="IPR004843">
    <property type="entry name" value="Calcineurin-like_PHP"/>
</dbReference>
<dbReference type="EMBL" id="CP002209">
    <property type="protein sequence ID" value="ADN76018.1"/>
    <property type="molecule type" value="Genomic_DNA"/>
</dbReference>
<evidence type="ECO:0000259" key="1">
    <source>
        <dbReference type="Pfam" id="PF00149"/>
    </source>
</evidence>
<dbReference type="InterPro" id="IPR029052">
    <property type="entry name" value="Metallo-depent_PP-like"/>
</dbReference>
<dbReference type="AlphaFoldDB" id="E1SSI9"/>
<evidence type="ECO:0000313" key="3">
    <source>
        <dbReference type="Proteomes" id="UP000006683"/>
    </source>
</evidence>
<dbReference type="Gene3D" id="3.60.21.10">
    <property type="match status" value="1"/>
</dbReference>
<gene>
    <name evidence="2" type="ordered locus">Fbal_1815</name>
</gene>
<dbReference type="SUPFAM" id="SSF56300">
    <property type="entry name" value="Metallo-dependent phosphatases"/>
    <property type="match status" value="1"/>
</dbReference>
<feature type="domain" description="Calcineurin-like phosphoesterase" evidence="1">
    <location>
        <begin position="18"/>
        <end position="205"/>
    </location>
</feature>